<accession>A0A8H7HYB2</accession>
<organism evidence="2 3">
    <name type="scientific">Rhizoctonia solani</name>
    <dbReference type="NCBI Taxonomy" id="456999"/>
    <lineage>
        <taxon>Eukaryota</taxon>
        <taxon>Fungi</taxon>
        <taxon>Dikarya</taxon>
        <taxon>Basidiomycota</taxon>
        <taxon>Agaricomycotina</taxon>
        <taxon>Agaricomycetes</taxon>
        <taxon>Cantharellales</taxon>
        <taxon>Ceratobasidiaceae</taxon>
        <taxon>Rhizoctonia</taxon>
    </lineage>
</organism>
<dbReference type="AlphaFoldDB" id="A0A8H7HYB2"/>
<evidence type="ECO:0000313" key="3">
    <source>
        <dbReference type="Proteomes" id="UP000602905"/>
    </source>
</evidence>
<dbReference type="EMBL" id="JACYCD010000023">
    <property type="protein sequence ID" value="KAF8713299.1"/>
    <property type="molecule type" value="Genomic_DNA"/>
</dbReference>
<protein>
    <submittedName>
        <fullName evidence="2">Uncharacterized protein</fullName>
    </submittedName>
</protein>
<comment type="caution">
    <text evidence="2">The sequence shown here is derived from an EMBL/GenBank/DDBJ whole genome shotgun (WGS) entry which is preliminary data.</text>
</comment>
<evidence type="ECO:0000256" key="1">
    <source>
        <dbReference type="SAM" id="MobiDB-lite"/>
    </source>
</evidence>
<gene>
    <name evidence="2" type="ORF">RHS03_00795</name>
</gene>
<feature type="non-terminal residue" evidence="2">
    <location>
        <position position="1"/>
    </location>
</feature>
<dbReference type="Proteomes" id="UP000602905">
    <property type="component" value="Unassembled WGS sequence"/>
</dbReference>
<sequence length="108" mass="11860">MLGPTNLDQFRANEKKRLGPTPLAPAPHARHLPSAFRFPLLFPPPSRPRVSPPQVGFRGSLYISLLSVTTDLRPVLPKMNSPPPPVPGYFPSRDASEFQAMPVLALPE</sequence>
<feature type="region of interest" description="Disordered" evidence="1">
    <location>
        <begin position="1"/>
        <end position="28"/>
    </location>
</feature>
<proteinExistence type="predicted"/>
<name>A0A8H7HYB2_9AGAM</name>
<reference evidence="2" key="1">
    <citation type="submission" date="2020-09" db="EMBL/GenBank/DDBJ databases">
        <title>Comparative genome analyses of four rice-infecting Rhizoctonia solani isolates reveal extensive enrichment of homogalacturonan modification genes.</title>
        <authorList>
            <person name="Lee D.-Y."/>
            <person name="Jeon J."/>
            <person name="Kim K.-T."/>
            <person name="Cheong K."/>
            <person name="Song H."/>
            <person name="Choi G."/>
            <person name="Ko J."/>
            <person name="Opiyo S.O."/>
            <person name="Zuo S."/>
            <person name="Madhav S."/>
            <person name="Lee Y.-H."/>
            <person name="Wang G.-L."/>
        </authorList>
    </citation>
    <scope>NUCLEOTIDE SEQUENCE</scope>
    <source>
        <strain evidence="2">AG1-IA WGL</strain>
    </source>
</reference>
<evidence type="ECO:0000313" key="2">
    <source>
        <dbReference type="EMBL" id="KAF8713299.1"/>
    </source>
</evidence>